<dbReference type="Gramene" id="TraesKAR6A01G0357560.2">
    <property type="protein sequence ID" value="cds.TraesKAR6A01G0357560.2"/>
    <property type="gene ID" value="TraesKAR6A01G0357560"/>
</dbReference>
<dbReference type="GO" id="GO:0009631">
    <property type="term" value="P:cold acclimation"/>
    <property type="evidence" value="ECO:0000318"/>
    <property type="project" value="GO_Central"/>
</dbReference>
<sequence>MEYQGQQQQGQAANRVDEYGNPVAGHGTGMGAHGGGGTGAATGGHFQPLKDEHQAGGGILHRSGSSSSSSSEDGGMGGRRKKGIKEKIKEKLPGSHGDQQQTAGTYGQQGHTAGMAGTGAHGGAWHHSLRWHPAAAGTHRNDRHGDSRRPRHGREEGRRGQDQGQAARTALKTARGHLRRIIRWRYNKTS</sequence>
<keyword evidence="4" id="KW-1185">Reference proteome</keyword>
<feature type="compositionally biased region" description="Low complexity" evidence="2">
    <location>
        <begin position="1"/>
        <end position="11"/>
    </location>
</feature>
<evidence type="ECO:0008006" key="5">
    <source>
        <dbReference type="Google" id="ProtNLM"/>
    </source>
</evidence>
<evidence type="ECO:0000256" key="2">
    <source>
        <dbReference type="SAM" id="MobiDB-lite"/>
    </source>
</evidence>
<evidence type="ECO:0000313" key="3">
    <source>
        <dbReference type="EnsemblPlants" id="TraesCS6A02G350900.1"/>
    </source>
</evidence>
<accession>A0A3B6NW26</accession>
<feature type="compositionally biased region" description="Low complexity" evidence="2">
    <location>
        <begin position="97"/>
        <end position="115"/>
    </location>
</feature>
<feature type="region of interest" description="Disordered" evidence="2">
    <location>
        <begin position="1"/>
        <end position="176"/>
    </location>
</feature>
<dbReference type="Gramene" id="TraesLAC6A03G03350460.1">
    <property type="protein sequence ID" value="TraesLAC6A03G03350460.1"/>
    <property type="gene ID" value="TraesLAC6A03G03350460"/>
</dbReference>
<dbReference type="Pfam" id="PF00257">
    <property type="entry name" value="Dehydrin"/>
    <property type="match status" value="1"/>
</dbReference>
<reference evidence="3" key="1">
    <citation type="submission" date="2018-08" db="EMBL/GenBank/DDBJ databases">
        <authorList>
            <person name="Rossello M."/>
        </authorList>
    </citation>
    <scope>NUCLEOTIDE SEQUENCE [LARGE SCALE GENOMIC DNA]</scope>
    <source>
        <strain evidence="3">cv. Chinese Spring</strain>
    </source>
</reference>
<dbReference type="PANTHER" id="PTHR33346">
    <property type="entry name" value="DEHYDRIN XERO 2-RELATED"/>
    <property type="match status" value="1"/>
</dbReference>
<evidence type="ECO:0000313" key="4">
    <source>
        <dbReference type="Proteomes" id="UP000019116"/>
    </source>
</evidence>
<dbReference type="Gramene" id="TraesWEE_scaffold_082345_01G000200.1">
    <property type="protein sequence ID" value="TraesWEE_scaffold_082345_01G000200.1"/>
    <property type="gene ID" value="TraesWEE_scaffold_082345_01G000200"/>
</dbReference>
<name>A0A3B6NW26_WHEAT</name>
<dbReference type="Gramene" id="TraesCS6A02G350900.1">
    <property type="protein sequence ID" value="TraesCS6A02G350900.1"/>
    <property type="gene ID" value="TraesCS6A02G350900"/>
</dbReference>
<dbReference type="PROSITE" id="PS00823">
    <property type="entry name" value="DEHYDRIN_2"/>
    <property type="match status" value="1"/>
</dbReference>
<comment type="similarity">
    <text evidence="1">Belongs to the plant dehydrin family.</text>
</comment>
<dbReference type="InterPro" id="IPR030513">
    <property type="entry name" value="Dehydrin_CS"/>
</dbReference>
<dbReference type="EnsemblPlants" id="TraesCS6A02G350900.1">
    <property type="protein sequence ID" value="TraesCS6A02G350900.1"/>
    <property type="gene ID" value="TraesCS6A02G350900"/>
</dbReference>
<dbReference type="GO" id="GO:0009414">
    <property type="term" value="P:response to water deprivation"/>
    <property type="evidence" value="ECO:0000318"/>
    <property type="project" value="GO_Central"/>
</dbReference>
<evidence type="ECO:0000256" key="1">
    <source>
        <dbReference type="RuleBase" id="RU003995"/>
    </source>
</evidence>
<dbReference type="Gramene" id="TraesCS6A03G0901700.1">
    <property type="protein sequence ID" value="TraesCS6A03G0901700.1.CDS"/>
    <property type="gene ID" value="TraesCS6A03G0901700"/>
</dbReference>
<dbReference type="PANTHER" id="PTHR33346:SF33">
    <property type="entry name" value="DEHYDRIN RAB15"/>
    <property type="match status" value="1"/>
</dbReference>
<dbReference type="Proteomes" id="UP000019116">
    <property type="component" value="Chromosome 6A"/>
</dbReference>
<dbReference type="Gramene" id="TraesLDM6A03G03396740.1">
    <property type="protein sequence ID" value="TraesLDM6A03G03396740.1"/>
    <property type="gene ID" value="TraesLDM6A03G03396740"/>
</dbReference>
<dbReference type="OMA" id="THRNDRH"/>
<proteinExistence type="inferred from homology"/>
<dbReference type="PaxDb" id="4565-Traes_6AL_DAE444F2F.1"/>
<dbReference type="GO" id="GO:0009737">
    <property type="term" value="P:response to abscisic acid"/>
    <property type="evidence" value="ECO:0000318"/>
    <property type="project" value="GO_Central"/>
</dbReference>
<feature type="compositionally biased region" description="Gly residues" evidence="2">
    <location>
        <begin position="26"/>
        <end position="42"/>
    </location>
</feature>
<dbReference type="Gramene" id="TraesNOR6A03G03427330.1">
    <property type="protein sequence ID" value="TraesNOR6A03G03427330.1"/>
    <property type="gene ID" value="TraesNOR6A03G03427330"/>
</dbReference>
<protein>
    <recommendedName>
        <fullName evidence="5">Dehydrin</fullName>
    </recommendedName>
</protein>
<dbReference type="InterPro" id="IPR000167">
    <property type="entry name" value="Dehydrin"/>
</dbReference>
<feature type="compositionally biased region" description="Basic and acidic residues" evidence="2">
    <location>
        <begin position="139"/>
        <end position="161"/>
    </location>
</feature>
<dbReference type="AlphaFoldDB" id="A0A3B6NW26"/>
<reference evidence="3" key="2">
    <citation type="submission" date="2018-10" db="UniProtKB">
        <authorList>
            <consortium name="EnsemblPlants"/>
        </authorList>
    </citation>
    <scope>IDENTIFICATION</scope>
</reference>
<dbReference type="Gramene" id="TraesCAD_scaffold_076112_01G000100.1">
    <property type="protein sequence ID" value="TraesCAD_scaffold_076112_01G000100.1"/>
    <property type="gene ID" value="TraesCAD_scaffold_076112_01G000100"/>
</dbReference>
<feature type="compositionally biased region" description="Low complexity" evidence="2">
    <location>
        <begin position="60"/>
        <end position="73"/>
    </location>
</feature>
<organism evidence="3">
    <name type="scientific">Triticum aestivum</name>
    <name type="common">Wheat</name>
    <dbReference type="NCBI Taxonomy" id="4565"/>
    <lineage>
        <taxon>Eukaryota</taxon>
        <taxon>Viridiplantae</taxon>
        <taxon>Streptophyta</taxon>
        <taxon>Embryophyta</taxon>
        <taxon>Tracheophyta</taxon>
        <taxon>Spermatophyta</taxon>
        <taxon>Magnoliopsida</taxon>
        <taxon>Liliopsida</taxon>
        <taxon>Poales</taxon>
        <taxon>Poaceae</taxon>
        <taxon>BOP clade</taxon>
        <taxon>Pooideae</taxon>
        <taxon>Triticodae</taxon>
        <taxon>Triticeae</taxon>
        <taxon>Triticinae</taxon>
        <taxon>Triticum</taxon>
    </lineage>
</organism>